<keyword evidence="4" id="KW-1003">Cell membrane</keyword>
<dbReference type="EMBL" id="JBCLUF010000040">
    <property type="protein sequence ID" value="MEY8663028.1"/>
    <property type="molecule type" value="Genomic_DNA"/>
</dbReference>
<comment type="subcellular location">
    <subcellularLocation>
        <location evidence="1">Cell membrane</location>
        <topology evidence="1">Single-pass membrane protein</topology>
    </subcellularLocation>
</comment>
<evidence type="ECO:0000256" key="7">
    <source>
        <dbReference type="ARBA" id="ARBA00022989"/>
    </source>
</evidence>
<feature type="region of interest" description="Disordered" evidence="10">
    <location>
        <begin position="93"/>
        <end position="120"/>
    </location>
</feature>
<keyword evidence="5 11" id="KW-0812">Transmembrane</keyword>
<evidence type="ECO:0000256" key="6">
    <source>
        <dbReference type="ARBA" id="ARBA00022927"/>
    </source>
</evidence>
<evidence type="ECO:0000256" key="3">
    <source>
        <dbReference type="ARBA" id="ARBA00022448"/>
    </source>
</evidence>
<comment type="caution">
    <text evidence="12">The sequence shown here is derived from an EMBL/GenBank/DDBJ whole genome shotgun (WGS) entry which is preliminary data.</text>
</comment>
<dbReference type="PRINTS" id="PR01853">
    <property type="entry name" value="YAJCTRNLCASE"/>
</dbReference>
<dbReference type="InterPro" id="IPR003849">
    <property type="entry name" value="Preprotein_translocase_YajC"/>
</dbReference>
<evidence type="ECO:0000313" key="12">
    <source>
        <dbReference type="EMBL" id="MEY8663028.1"/>
    </source>
</evidence>
<keyword evidence="8" id="KW-0811">Translocation</keyword>
<keyword evidence="7 11" id="KW-1133">Transmembrane helix</keyword>
<proteinExistence type="inferred from homology"/>
<gene>
    <name evidence="12" type="primary">yajC</name>
    <name evidence="12" type="ORF">AALT52_09030</name>
</gene>
<evidence type="ECO:0000256" key="5">
    <source>
        <dbReference type="ARBA" id="ARBA00022692"/>
    </source>
</evidence>
<protein>
    <submittedName>
        <fullName evidence="12">Preprotein translocase subunit YajC</fullName>
    </submittedName>
</protein>
<dbReference type="Pfam" id="PF02699">
    <property type="entry name" value="YajC"/>
    <property type="match status" value="1"/>
</dbReference>
<dbReference type="NCBIfam" id="TIGR00739">
    <property type="entry name" value="yajC"/>
    <property type="match status" value="1"/>
</dbReference>
<evidence type="ECO:0000256" key="11">
    <source>
        <dbReference type="SAM" id="Phobius"/>
    </source>
</evidence>
<feature type="transmembrane region" description="Helical" evidence="11">
    <location>
        <begin position="6"/>
        <end position="23"/>
    </location>
</feature>
<sequence length="120" mass="13494">MNSSISTILMFVVFFALMYFMMIRPQKKQQQQHQEMMNALKPGDQVVTIGGLHGVVSEVNQEKNLVTIDCDGVYLDFTRSAIARVTKKATAKVEEAEEKTVETTTETSSVVEKETTDEDK</sequence>
<evidence type="ECO:0000256" key="8">
    <source>
        <dbReference type="ARBA" id="ARBA00023010"/>
    </source>
</evidence>
<keyword evidence="3" id="KW-0813">Transport</keyword>
<evidence type="ECO:0000256" key="10">
    <source>
        <dbReference type="SAM" id="MobiDB-lite"/>
    </source>
</evidence>
<accession>A0ABV4DT38</accession>
<keyword evidence="6" id="KW-0653">Protein transport</keyword>
<dbReference type="SMART" id="SM01323">
    <property type="entry name" value="YajC"/>
    <property type="match status" value="1"/>
</dbReference>
<name>A0ABV4DT38_9LACO</name>
<evidence type="ECO:0000313" key="13">
    <source>
        <dbReference type="Proteomes" id="UP001565236"/>
    </source>
</evidence>
<reference evidence="12 13" key="1">
    <citation type="submission" date="2024-03" db="EMBL/GenBank/DDBJ databases">
        <title>Mouse gut bacterial collection (mGBC) of GemPharmatech.</title>
        <authorList>
            <person name="He Y."/>
            <person name="Dong L."/>
            <person name="Wu D."/>
            <person name="Gao X."/>
            <person name="Lin Z."/>
        </authorList>
    </citation>
    <scope>NUCLEOTIDE SEQUENCE [LARGE SCALE GENOMIC DNA]</scope>
    <source>
        <strain evidence="12 13">15-30</strain>
    </source>
</reference>
<comment type="similarity">
    <text evidence="2">Belongs to the YajC family.</text>
</comment>
<dbReference type="RefSeq" id="WP_369943022.1">
    <property type="nucleotide sequence ID" value="NZ_JBCLUF010000040.1"/>
</dbReference>
<evidence type="ECO:0000256" key="1">
    <source>
        <dbReference type="ARBA" id="ARBA00004162"/>
    </source>
</evidence>
<dbReference type="Proteomes" id="UP001565236">
    <property type="component" value="Unassembled WGS sequence"/>
</dbReference>
<evidence type="ECO:0000256" key="2">
    <source>
        <dbReference type="ARBA" id="ARBA00006742"/>
    </source>
</evidence>
<evidence type="ECO:0000256" key="4">
    <source>
        <dbReference type="ARBA" id="ARBA00022475"/>
    </source>
</evidence>
<organism evidence="12 13">
    <name type="scientific">Ligilactobacillus faecis</name>
    <dbReference type="NCBI Taxonomy" id="762833"/>
    <lineage>
        <taxon>Bacteria</taxon>
        <taxon>Bacillati</taxon>
        <taxon>Bacillota</taxon>
        <taxon>Bacilli</taxon>
        <taxon>Lactobacillales</taxon>
        <taxon>Lactobacillaceae</taxon>
        <taxon>Ligilactobacillus</taxon>
    </lineage>
</organism>
<dbReference type="PANTHER" id="PTHR33909">
    <property type="entry name" value="SEC TRANSLOCON ACCESSORY COMPLEX SUBUNIT YAJC"/>
    <property type="match status" value="1"/>
</dbReference>
<keyword evidence="13" id="KW-1185">Reference proteome</keyword>
<evidence type="ECO:0000256" key="9">
    <source>
        <dbReference type="ARBA" id="ARBA00023136"/>
    </source>
</evidence>
<dbReference type="PANTHER" id="PTHR33909:SF1">
    <property type="entry name" value="SEC TRANSLOCON ACCESSORY COMPLEX SUBUNIT YAJC"/>
    <property type="match status" value="1"/>
</dbReference>
<keyword evidence="9 11" id="KW-0472">Membrane</keyword>